<keyword evidence="1" id="KW-1133">Transmembrane helix</keyword>
<keyword evidence="1" id="KW-0812">Transmembrane</keyword>
<dbReference type="SUPFAM" id="SSF47336">
    <property type="entry name" value="ACP-like"/>
    <property type="match status" value="1"/>
</dbReference>
<dbReference type="NCBIfam" id="TIGR01733">
    <property type="entry name" value="AA-adenyl-dom"/>
    <property type="match status" value="1"/>
</dbReference>
<proteinExistence type="predicted"/>
<keyword evidence="4" id="KW-1185">Reference proteome</keyword>
<dbReference type="InterPro" id="IPR042099">
    <property type="entry name" value="ANL_N_sf"/>
</dbReference>
<feature type="transmembrane region" description="Helical" evidence="1">
    <location>
        <begin position="831"/>
        <end position="856"/>
    </location>
</feature>
<feature type="transmembrane region" description="Helical" evidence="1">
    <location>
        <begin position="597"/>
        <end position="622"/>
    </location>
</feature>
<gene>
    <name evidence="3" type="ORF">SAE02_75930</name>
</gene>
<accession>A0A512E432</accession>
<dbReference type="NCBIfam" id="TIGR02353">
    <property type="entry name" value="NRPS_term_dom"/>
    <property type="match status" value="1"/>
</dbReference>
<sequence length="1337" mass="148999">MPLDRLAVVTEDVALTFHDLDNRANQTARYLLDQGLKAGDRIGLLFDNSIHPYVALLAVLKIGAAYVPFDASFPTERIGFILGDAGITAIISVSRFRPKLAEFDVKQIFLDSAEQQITEESMARLDDHEKGALSDQLFYIIYTSGTTGKPKGVAIDHAGICNFVKVAGEVYGIDEGDRCYQGMTLAFDFHVESLWVPLIAGATLIAGKSGSTLFGNELHEFLLKQRVTVLPCVPTLWATLEQDLPDVRIVLLSGESVPHNLVVRWHRPGRSILNAYGPTECSVSSTLRRLVPDSPVTIGKPLPTYTTVILDEHKDEVVADGAIGEIGIAGIGLAVGYLNRDDLTKQKFIPDFLNLPNNPSKRIYRTGDYGCIRDDGELEFHGRIDTQVKIRGYRVELGEIESVLLQLPQISQVVVNPHESEPGAVELVAYYTRKQGAPEVAPNEISETLRRHLPAYMVPAYLEELPFIPMTANNKADRKSLPAPKGPRFSISSSKFVAPRTEAEQIIADALTAIMNIERVSVEDNFFQDLGAHSLLMARFSAELRKKLDIPTVSMRDIYLNPTVEQLACHLDSLPREASGQQQRMSNREQVYFPSDFSYYGCGALQFASYVVWSVAIIWIFVAGIDWSYGALPDLGETYLRVVLFAVGVSLLFSAVPIAAKWLLIGKWKQEAIPIWSLRYFRFWVVKSLVASAPMARFGDPFYNLYLRLLGAKIGANTVIRSRRRPVCTDLISIGANTILSKDSIVSGYRAQSNFIQTGPIHIGANAFVGEASVLDINTTMEDNTQLGYASSLHDGQRVPQGKHYHGCPAQETMANYCTVEPRVCTPLRRWTYAITQLVVGYALTPIPILILYSLFPHFHSYVGLHEFDYETPVQSLLILTDDMLIVSFLFFFASVVFGLLAIGVVPRVLNLALRPDTSYVLYGVHYFVQEWITRLSNSVFYNRLFGDSSAIVYYQRWVGWNLNTIVQTGSNFGMTQRHDNPFLCDIGSGTMVSGGLKMMNETMSSTAFELGLVKVGDQNYLGNYVHIPPQSKMGTNVLLATKALTPIDGPVRENTGLLGSPCFEIPRATERDKRMAKMDDATWQQRLREKNRYNLVTAILYLLNNWFTSFSVLLCLTVGFVYHSRFGTGAIVVAAYAAFFVSVFWFWFVERLVLRFGRLTPKVVSMLLDDYFWFHERYWKLNGLWRVAPLFVGTPFKNVISRLQGVRLGRKVFDDGGDYDEDTLVEIGDYTNVNAGCVIQPHSLEEGVFKSDYVKIGRGCTLGVLSNVHYGVVMGDYVVLSPDSFLMKGELVDSDTTWRGNPATSVAGRATRDADHQSAQVADRLTSQTFVPAEVA</sequence>
<dbReference type="Pfam" id="PF13193">
    <property type="entry name" value="AMP-binding_C"/>
    <property type="match status" value="1"/>
</dbReference>
<evidence type="ECO:0000313" key="4">
    <source>
        <dbReference type="Proteomes" id="UP000321523"/>
    </source>
</evidence>
<dbReference type="InterPro" id="IPR020845">
    <property type="entry name" value="AMP-binding_CS"/>
</dbReference>
<dbReference type="InterPro" id="IPR012728">
    <property type="entry name" value="Pls/PosA_C"/>
</dbReference>
<evidence type="ECO:0000259" key="2">
    <source>
        <dbReference type="PROSITE" id="PS50075"/>
    </source>
</evidence>
<dbReference type="PANTHER" id="PTHR45527">
    <property type="entry name" value="NONRIBOSOMAL PEPTIDE SYNTHETASE"/>
    <property type="match status" value="1"/>
</dbReference>
<dbReference type="Gene3D" id="3.30.300.30">
    <property type="match status" value="1"/>
</dbReference>
<dbReference type="Proteomes" id="UP000321523">
    <property type="component" value="Unassembled WGS sequence"/>
</dbReference>
<dbReference type="GO" id="GO:0043041">
    <property type="term" value="P:amino acid activation for nonribosomal peptide biosynthetic process"/>
    <property type="evidence" value="ECO:0007669"/>
    <property type="project" value="TreeGrafter"/>
</dbReference>
<dbReference type="InterPro" id="IPR009081">
    <property type="entry name" value="PP-bd_ACP"/>
</dbReference>
<comment type="caution">
    <text evidence="3">The sequence shown here is derived from an EMBL/GenBank/DDBJ whole genome shotgun (WGS) entry which is preliminary data.</text>
</comment>
<feature type="transmembrane region" description="Helical" evidence="1">
    <location>
        <begin position="1129"/>
        <end position="1150"/>
    </location>
</feature>
<organism evidence="3 4">
    <name type="scientific">Skermanella aerolata</name>
    <dbReference type="NCBI Taxonomy" id="393310"/>
    <lineage>
        <taxon>Bacteria</taxon>
        <taxon>Pseudomonadati</taxon>
        <taxon>Pseudomonadota</taxon>
        <taxon>Alphaproteobacteria</taxon>
        <taxon>Rhodospirillales</taxon>
        <taxon>Azospirillaceae</taxon>
        <taxon>Skermanella</taxon>
    </lineage>
</organism>
<dbReference type="PANTHER" id="PTHR45527:SF1">
    <property type="entry name" value="FATTY ACID SYNTHASE"/>
    <property type="match status" value="1"/>
</dbReference>
<dbReference type="GO" id="GO:0005737">
    <property type="term" value="C:cytoplasm"/>
    <property type="evidence" value="ECO:0007669"/>
    <property type="project" value="TreeGrafter"/>
</dbReference>
<dbReference type="GO" id="GO:0044550">
    <property type="term" value="P:secondary metabolite biosynthetic process"/>
    <property type="evidence" value="ECO:0007669"/>
    <property type="project" value="TreeGrafter"/>
</dbReference>
<dbReference type="Gene3D" id="1.10.1200.10">
    <property type="entry name" value="ACP-like"/>
    <property type="match status" value="1"/>
</dbReference>
<dbReference type="InterPro" id="IPR045851">
    <property type="entry name" value="AMP-bd_C_sf"/>
</dbReference>
<dbReference type="InterPro" id="IPR010071">
    <property type="entry name" value="AA_adenyl_dom"/>
</dbReference>
<dbReference type="CDD" id="cd05930">
    <property type="entry name" value="A_NRPS"/>
    <property type="match status" value="1"/>
</dbReference>
<dbReference type="Pfam" id="PF00501">
    <property type="entry name" value="AMP-binding"/>
    <property type="match status" value="1"/>
</dbReference>
<dbReference type="GO" id="GO:0031177">
    <property type="term" value="F:phosphopantetheine binding"/>
    <property type="evidence" value="ECO:0007669"/>
    <property type="project" value="TreeGrafter"/>
</dbReference>
<dbReference type="Gene3D" id="3.40.50.12780">
    <property type="entry name" value="N-terminal domain of ligase-like"/>
    <property type="match status" value="1"/>
</dbReference>
<dbReference type="PROSITE" id="PS00455">
    <property type="entry name" value="AMP_BINDING"/>
    <property type="match status" value="1"/>
</dbReference>
<dbReference type="InterPro" id="IPR036736">
    <property type="entry name" value="ACP-like_sf"/>
</dbReference>
<feature type="domain" description="Carrier" evidence="2">
    <location>
        <begin position="498"/>
        <end position="575"/>
    </location>
</feature>
<dbReference type="EMBL" id="BJYZ01000086">
    <property type="protein sequence ID" value="GEO43445.1"/>
    <property type="molecule type" value="Genomic_DNA"/>
</dbReference>
<keyword evidence="1" id="KW-0472">Membrane</keyword>
<reference evidence="3 4" key="1">
    <citation type="submission" date="2019-07" db="EMBL/GenBank/DDBJ databases">
        <title>Whole genome shotgun sequence of Skermanella aerolata NBRC 106429.</title>
        <authorList>
            <person name="Hosoyama A."/>
            <person name="Uohara A."/>
            <person name="Ohji S."/>
            <person name="Ichikawa N."/>
        </authorList>
    </citation>
    <scope>NUCLEOTIDE SEQUENCE [LARGE SCALE GENOMIC DNA]</scope>
    <source>
        <strain evidence="3 4">NBRC 106429</strain>
    </source>
</reference>
<dbReference type="SUPFAM" id="SSF56801">
    <property type="entry name" value="Acetyl-CoA synthetase-like"/>
    <property type="match status" value="1"/>
</dbReference>
<dbReference type="InterPro" id="IPR025110">
    <property type="entry name" value="AMP-bd_C"/>
</dbReference>
<feature type="transmembrane region" description="Helical" evidence="1">
    <location>
        <begin position="642"/>
        <end position="664"/>
    </location>
</feature>
<name>A0A512E432_9PROT</name>
<dbReference type="InterPro" id="IPR000873">
    <property type="entry name" value="AMP-dep_synth/lig_dom"/>
</dbReference>
<protein>
    <submittedName>
        <fullName evidence="3">Peptide synthetase</fullName>
    </submittedName>
</protein>
<dbReference type="FunFam" id="3.40.50.980:FF:000001">
    <property type="entry name" value="Non-ribosomal peptide synthetase"/>
    <property type="match status" value="1"/>
</dbReference>
<feature type="transmembrane region" description="Helical" evidence="1">
    <location>
        <begin position="884"/>
        <end position="906"/>
    </location>
</feature>
<evidence type="ECO:0000256" key="1">
    <source>
        <dbReference type="SAM" id="Phobius"/>
    </source>
</evidence>
<dbReference type="Pfam" id="PF00550">
    <property type="entry name" value="PP-binding"/>
    <property type="match status" value="1"/>
</dbReference>
<dbReference type="Gene3D" id="2.160.10.10">
    <property type="entry name" value="Hexapeptide repeat proteins"/>
    <property type="match status" value="2"/>
</dbReference>
<dbReference type="InterPro" id="IPR011004">
    <property type="entry name" value="Trimer_LpxA-like_sf"/>
</dbReference>
<feature type="transmembrane region" description="Helical" evidence="1">
    <location>
        <begin position="1096"/>
        <end position="1123"/>
    </location>
</feature>
<dbReference type="SUPFAM" id="SSF51161">
    <property type="entry name" value="Trimeric LpxA-like enzymes"/>
    <property type="match status" value="3"/>
</dbReference>
<evidence type="ECO:0000313" key="3">
    <source>
        <dbReference type="EMBL" id="GEO43445.1"/>
    </source>
</evidence>
<dbReference type="PROSITE" id="PS50075">
    <property type="entry name" value="CARRIER"/>
    <property type="match status" value="1"/>
</dbReference>